<dbReference type="Proteomes" id="UP001499967">
    <property type="component" value="Unassembled WGS sequence"/>
</dbReference>
<dbReference type="EMBL" id="BAAAHP010000187">
    <property type="protein sequence ID" value="GAA0897624.1"/>
    <property type="molecule type" value="Genomic_DNA"/>
</dbReference>
<feature type="compositionally biased region" description="Basic and acidic residues" evidence="1">
    <location>
        <begin position="172"/>
        <end position="196"/>
    </location>
</feature>
<feature type="region of interest" description="Disordered" evidence="1">
    <location>
        <begin position="154"/>
        <end position="196"/>
    </location>
</feature>
<feature type="compositionally biased region" description="Basic and acidic residues" evidence="1">
    <location>
        <begin position="126"/>
        <end position="141"/>
    </location>
</feature>
<keyword evidence="3" id="KW-1185">Reference proteome</keyword>
<organism evidence="2 3">
    <name type="scientific">Pseudonocardia zijingensis</name>
    <dbReference type="NCBI Taxonomy" id="153376"/>
    <lineage>
        <taxon>Bacteria</taxon>
        <taxon>Bacillati</taxon>
        <taxon>Actinomycetota</taxon>
        <taxon>Actinomycetes</taxon>
        <taxon>Pseudonocardiales</taxon>
        <taxon>Pseudonocardiaceae</taxon>
        <taxon>Pseudonocardia</taxon>
    </lineage>
</organism>
<evidence type="ECO:0000313" key="3">
    <source>
        <dbReference type="Proteomes" id="UP001499967"/>
    </source>
</evidence>
<reference evidence="2 3" key="1">
    <citation type="journal article" date="2019" name="Int. J. Syst. Evol. Microbiol.">
        <title>The Global Catalogue of Microorganisms (GCM) 10K type strain sequencing project: providing services to taxonomists for standard genome sequencing and annotation.</title>
        <authorList>
            <consortium name="The Broad Institute Genomics Platform"/>
            <consortium name="The Broad Institute Genome Sequencing Center for Infectious Disease"/>
            <person name="Wu L."/>
            <person name="Ma J."/>
        </authorList>
    </citation>
    <scope>NUCLEOTIDE SEQUENCE [LARGE SCALE GENOMIC DNA]</scope>
    <source>
        <strain evidence="2 3">JCM 11117</strain>
    </source>
</reference>
<feature type="compositionally biased region" description="Acidic residues" evidence="1">
    <location>
        <begin position="100"/>
        <end position="111"/>
    </location>
</feature>
<sequence length="254" mass="27781">MAAKTKSRRERGFWEELLEPEDGHLTPLAAAVGAMFGVLAFVVGRYVDSTLEDREALLARHRWEMQHRQPRSQLTQDQVRDDERSDDDERGDDERGVDEGSADEGSADEGSADEHVPTYDQCESWVNRDHLRDPRDDDHAAAAEVVDGEVVVADQTHPGVARSEVAPVSTTEVEKNADSAGDRAHPVRRRADELPETAMERGDAIVEVEHPDAATAVAAAATAVAQANHLAPEQPVVVVVAEDVPDWVDEDPGF</sequence>
<evidence type="ECO:0000256" key="1">
    <source>
        <dbReference type="SAM" id="MobiDB-lite"/>
    </source>
</evidence>
<protein>
    <submittedName>
        <fullName evidence="2">Uncharacterized protein</fullName>
    </submittedName>
</protein>
<name>A0ABN1N8N7_9PSEU</name>
<comment type="caution">
    <text evidence="2">The sequence shown here is derived from an EMBL/GenBank/DDBJ whole genome shotgun (WGS) entry which is preliminary data.</text>
</comment>
<evidence type="ECO:0000313" key="2">
    <source>
        <dbReference type="EMBL" id="GAA0897624.1"/>
    </source>
</evidence>
<gene>
    <name evidence="2" type="ORF">GCM10009559_58530</name>
</gene>
<dbReference type="RefSeq" id="WP_343944872.1">
    <property type="nucleotide sequence ID" value="NZ_BAAAHP010000187.1"/>
</dbReference>
<accession>A0ABN1N8N7</accession>
<proteinExistence type="predicted"/>
<feature type="region of interest" description="Disordered" evidence="1">
    <location>
        <begin position="66"/>
        <end position="142"/>
    </location>
</feature>